<protein>
    <recommendedName>
        <fullName evidence="8">Dihydrofolate synthase/folylpolyglutamate synthase</fullName>
        <ecNumber evidence="6">6.3.2.12</ecNumber>
        <ecNumber evidence="7">6.3.2.17</ecNumber>
    </recommendedName>
    <alternativeName>
        <fullName evidence="15">Tetrahydrofolylpolyglutamate synthase</fullName>
    </alternativeName>
</protein>
<evidence type="ECO:0000256" key="9">
    <source>
        <dbReference type="ARBA" id="ARBA00022598"/>
    </source>
</evidence>
<evidence type="ECO:0000256" key="3">
    <source>
        <dbReference type="ARBA" id="ARBA00005150"/>
    </source>
</evidence>
<organism evidence="21 22">
    <name type="scientific">Komarekiella delphini-convector SJRDD-AB1</name>
    <dbReference type="NCBI Taxonomy" id="2593771"/>
    <lineage>
        <taxon>Bacteria</taxon>
        <taxon>Bacillati</taxon>
        <taxon>Cyanobacteriota</taxon>
        <taxon>Cyanophyceae</taxon>
        <taxon>Nostocales</taxon>
        <taxon>Nostocaceae</taxon>
        <taxon>Komarekiella</taxon>
        <taxon>Komarekiella delphini-convector</taxon>
    </lineage>
</organism>
<comment type="caution">
    <text evidence="21">The sequence shown here is derived from an EMBL/GenBank/DDBJ whole genome shotgun (WGS) entry which is preliminary data.</text>
</comment>
<comment type="catalytic activity">
    <reaction evidence="16">
        <text>(6S)-5,6,7,8-tetrahydrofolyl-(gamma-L-Glu)(n) + L-glutamate + ATP = (6S)-5,6,7,8-tetrahydrofolyl-(gamma-L-Glu)(n+1) + ADP + phosphate + H(+)</text>
        <dbReference type="Rhea" id="RHEA:10580"/>
        <dbReference type="Rhea" id="RHEA-COMP:14738"/>
        <dbReference type="Rhea" id="RHEA-COMP:14740"/>
        <dbReference type="ChEBI" id="CHEBI:15378"/>
        <dbReference type="ChEBI" id="CHEBI:29985"/>
        <dbReference type="ChEBI" id="CHEBI:30616"/>
        <dbReference type="ChEBI" id="CHEBI:43474"/>
        <dbReference type="ChEBI" id="CHEBI:141005"/>
        <dbReference type="ChEBI" id="CHEBI:456216"/>
        <dbReference type="EC" id="6.3.2.17"/>
    </reaction>
</comment>
<keyword evidence="12 18" id="KW-0067">ATP-binding</keyword>
<feature type="domain" description="Mur ligase central" evidence="20">
    <location>
        <begin position="41"/>
        <end position="279"/>
    </location>
</feature>
<dbReference type="FunFam" id="3.40.1190.10:FF:000004">
    <property type="entry name" value="Dihydrofolate synthase/folylpolyglutamate synthase"/>
    <property type="match status" value="1"/>
</dbReference>
<evidence type="ECO:0000313" key="21">
    <source>
        <dbReference type="EMBL" id="MBD6617146.1"/>
    </source>
</evidence>
<dbReference type="GO" id="GO:0005524">
    <property type="term" value="F:ATP binding"/>
    <property type="evidence" value="ECO:0007669"/>
    <property type="project" value="UniProtKB-KW"/>
</dbReference>
<evidence type="ECO:0000256" key="6">
    <source>
        <dbReference type="ARBA" id="ARBA00013023"/>
    </source>
</evidence>
<dbReference type="PANTHER" id="PTHR11136:SF0">
    <property type="entry name" value="DIHYDROFOLATE SYNTHETASE-RELATED"/>
    <property type="match status" value="1"/>
</dbReference>
<feature type="domain" description="Mur ligase C-terminal" evidence="19">
    <location>
        <begin position="306"/>
        <end position="436"/>
    </location>
</feature>
<comment type="subunit">
    <text evidence="5">Monomer.</text>
</comment>
<evidence type="ECO:0000259" key="20">
    <source>
        <dbReference type="Pfam" id="PF08245"/>
    </source>
</evidence>
<dbReference type="PANTHER" id="PTHR11136">
    <property type="entry name" value="FOLYLPOLYGLUTAMATE SYNTHASE-RELATED"/>
    <property type="match status" value="1"/>
</dbReference>
<dbReference type="Pfam" id="PF08245">
    <property type="entry name" value="Mur_ligase_M"/>
    <property type="match status" value="1"/>
</dbReference>
<comment type="catalytic activity">
    <reaction evidence="17">
        <text>7,8-dihydropteroate + L-glutamate + ATP = 7,8-dihydrofolate + ADP + phosphate + H(+)</text>
        <dbReference type="Rhea" id="RHEA:23584"/>
        <dbReference type="ChEBI" id="CHEBI:15378"/>
        <dbReference type="ChEBI" id="CHEBI:17839"/>
        <dbReference type="ChEBI" id="CHEBI:29985"/>
        <dbReference type="ChEBI" id="CHEBI:30616"/>
        <dbReference type="ChEBI" id="CHEBI:43474"/>
        <dbReference type="ChEBI" id="CHEBI:57451"/>
        <dbReference type="ChEBI" id="CHEBI:456216"/>
        <dbReference type="EC" id="6.3.2.12"/>
    </reaction>
</comment>
<evidence type="ECO:0000256" key="11">
    <source>
        <dbReference type="ARBA" id="ARBA00022741"/>
    </source>
</evidence>
<evidence type="ECO:0000256" key="16">
    <source>
        <dbReference type="ARBA" id="ARBA00047493"/>
    </source>
</evidence>
<dbReference type="PROSITE" id="PS01011">
    <property type="entry name" value="FOLYLPOLYGLU_SYNT_1"/>
    <property type="match status" value="1"/>
</dbReference>
<dbReference type="InterPro" id="IPR001645">
    <property type="entry name" value="Folylpolyglutamate_synth"/>
</dbReference>
<keyword evidence="11 18" id="KW-0547">Nucleotide-binding</keyword>
<dbReference type="GO" id="GO:0046872">
    <property type="term" value="F:metal ion binding"/>
    <property type="evidence" value="ECO:0007669"/>
    <property type="project" value="UniProtKB-KW"/>
</dbReference>
<comment type="similarity">
    <text evidence="4 18">Belongs to the folylpolyglutamate synthase family.</text>
</comment>
<dbReference type="Proteomes" id="UP001165986">
    <property type="component" value="Unassembled WGS sequence"/>
</dbReference>
<comment type="pathway">
    <text evidence="3">Cofactor biosynthesis; tetrahydrofolylpolyglutamate biosynthesis.</text>
</comment>
<dbReference type="SUPFAM" id="SSF53244">
    <property type="entry name" value="MurD-like peptide ligases, peptide-binding domain"/>
    <property type="match status" value="1"/>
</dbReference>
<dbReference type="GO" id="GO:0005737">
    <property type="term" value="C:cytoplasm"/>
    <property type="evidence" value="ECO:0007669"/>
    <property type="project" value="TreeGrafter"/>
</dbReference>
<dbReference type="PIRSF" id="PIRSF001563">
    <property type="entry name" value="Folylpolyglu_synth"/>
    <property type="match status" value="1"/>
</dbReference>
<dbReference type="AlphaFoldDB" id="A0AA40VS98"/>
<evidence type="ECO:0000256" key="5">
    <source>
        <dbReference type="ARBA" id="ARBA00011245"/>
    </source>
</evidence>
<evidence type="ECO:0000256" key="4">
    <source>
        <dbReference type="ARBA" id="ARBA00008276"/>
    </source>
</evidence>
<gene>
    <name evidence="21" type="ORF">FNW02_15220</name>
</gene>
<keyword evidence="10" id="KW-0479">Metal-binding</keyword>
<evidence type="ECO:0000313" key="22">
    <source>
        <dbReference type="Proteomes" id="UP001165986"/>
    </source>
</evidence>
<accession>A0AA40VS98</accession>
<reference evidence="21" key="1">
    <citation type="submission" date="2019-07" db="EMBL/GenBank/DDBJ databases">
        <title>Toxilogical consequences of a new and cryptic species of cyanobacteria (Komarekiella delphini-convector) recovered from the epidermis of a bottlenose dolphin and 1500 ft. in the air.</title>
        <authorList>
            <person name="Brown A.O."/>
            <person name="Dvorak P."/>
            <person name="Villanueva C.D."/>
            <person name="Foss A.J."/>
            <person name="Garvey A.D."/>
            <person name="Gibson Q.A."/>
            <person name="Johansen J.R."/>
            <person name="Casamatta D.A."/>
        </authorList>
    </citation>
    <scope>NUCLEOTIDE SEQUENCE</scope>
    <source>
        <strain evidence="21">SJRDD-AB1</strain>
    </source>
</reference>
<dbReference type="InterPro" id="IPR018109">
    <property type="entry name" value="Folylpolyglutamate_synth_CS"/>
</dbReference>
<dbReference type="EC" id="6.3.2.17" evidence="7"/>
<dbReference type="Gene3D" id="3.90.190.20">
    <property type="entry name" value="Mur ligase, C-terminal domain"/>
    <property type="match status" value="1"/>
</dbReference>
<dbReference type="GO" id="GO:0004326">
    <property type="term" value="F:tetrahydrofolylpolyglutamate synthase activity"/>
    <property type="evidence" value="ECO:0007669"/>
    <property type="project" value="UniProtKB-EC"/>
</dbReference>
<evidence type="ECO:0000256" key="10">
    <source>
        <dbReference type="ARBA" id="ARBA00022723"/>
    </source>
</evidence>
<evidence type="ECO:0000256" key="13">
    <source>
        <dbReference type="ARBA" id="ARBA00022842"/>
    </source>
</evidence>
<dbReference type="NCBIfam" id="TIGR01499">
    <property type="entry name" value="folC"/>
    <property type="match status" value="1"/>
</dbReference>
<evidence type="ECO:0000256" key="15">
    <source>
        <dbReference type="ARBA" id="ARBA00030592"/>
    </source>
</evidence>
<evidence type="ECO:0000256" key="7">
    <source>
        <dbReference type="ARBA" id="ARBA00013025"/>
    </source>
</evidence>
<dbReference type="Pfam" id="PF02875">
    <property type="entry name" value="Mur_ligase_C"/>
    <property type="match status" value="1"/>
</dbReference>
<evidence type="ECO:0000256" key="14">
    <source>
        <dbReference type="ARBA" id="ARBA00022909"/>
    </source>
</evidence>
<dbReference type="EMBL" id="VJXY01000015">
    <property type="protein sequence ID" value="MBD6617146.1"/>
    <property type="molecule type" value="Genomic_DNA"/>
</dbReference>
<dbReference type="Gene3D" id="3.40.1190.10">
    <property type="entry name" value="Mur-like, catalytic domain"/>
    <property type="match status" value="1"/>
</dbReference>
<dbReference type="RefSeq" id="WP_191758377.1">
    <property type="nucleotide sequence ID" value="NZ_VJXY01000015.1"/>
</dbReference>
<sequence length="448" mass="49145">MDIDSVIQPFQRFGVHLGLDRIVKLLAKLGNPHHQIPVIHVAGTNGKGSVCAYLSSVLTEAGYRTGRYTSPHLVDWTERICLNEQPISSEELSQLLEKVQAAIRAGDEPATQFEVITAAAWLYFAQQQVDIAVVEVGLGGRLDATNVCLQPLVTVITSISREHWQQLGSTVAEIAREKAGILKPGCPVVIGLLPPDAEKVVRSRALELQCPIFQPQPSRQIAPGWAEYEGGIVGKQGGRGVGEQGEQGEIEKLRHHFIKYPLPLAGQIQLSNSALALATLEIIQQQGWQISKEAIAQGMAKTQWLGRMQWTTWKNHKLLLDGAHNPAAAQVLREYIDSLNTVNNKPIHWVMGMFSDKDHADIFAALLRPGDRLYLVPIPIEPWPGRTSADLHNLASLAHNLCPNLSDRQIHPDLFTALDSATSSATTNDLIVLCGSLYLVGEFLQTQT</sequence>
<dbReference type="SUPFAM" id="SSF53623">
    <property type="entry name" value="MurD-like peptide ligases, catalytic domain"/>
    <property type="match status" value="1"/>
</dbReference>
<evidence type="ECO:0000256" key="17">
    <source>
        <dbReference type="ARBA" id="ARBA00049161"/>
    </source>
</evidence>
<keyword evidence="13" id="KW-0460">Magnesium</keyword>
<evidence type="ECO:0000256" key="12">
    <source>
        <dbReference type="ARBA" id="ARBA00022840"/>
    </source>
</evidence>
<dbReference type="GO" id="GO:0008841">
    <property type="term" value="F:dihydrofolate synthase activity"/>
    <property type="evidence" value="ECO:0007669"/>
    <property type="project" value="UniProtKB-EC"/>
</dbReference>
<dbReference type="InterPro" id="IPR036565">
    <property type="entry name" value="Mur-like_cat_sf"/>
</dbReference>
<evidence type="ECO:0000259" key="19">
    <source>
        <dbReference type="Pfam" id="PF02875"/>
    </source>
</evidence>
<proteinExistence type="inferred from homology"/>
<dbReference type="InterPro" id="IPR013221">
    <property type="entry name" value="Mur_ligase_cen"/>
</dbReference>
<dbReference type="GO" id="GO:0046656">
    <property type="term" value="P:folic acid biosynthetic process"/>
    <property type="evidence" value="ECO:0007669"/>
    <property type="project" value="UniProtKB-KW"/>
</dbReference>
<comment type="pathway">
    <text evidence="2">Cofactor biosynthesis; tetrahydrofolate biosynthesis; 7,8-dihydrofolate from 2-amino-4-hydroxy-6-hydroxymethyl-7,8-dihydropteridine diphosphate and 4-aminobenzoate: step 2/2.</text>
</comment>
<dbReference type="InterPro" id="IPR036615">
    <property type="entry name" value="Mur_ligase_C_dom_sf"/>
</dbReference>
<keyword evidence="9 18" id="KW-0436">Ligase</keyword>
<keyword evidence="14" id="KW-0289">Folate biosynthesis</keyword>
<evidence type="ECO:0000256" key="1">
    <source>
        <dbReference type="ARBA" id="ARBA00001946"/>
    </source>
</evidence>
<name>A0AA40VS98_9NOST</name>
<keyword evidence="22" id="KW-1185">Reference proteome</keyword>
<evidence type="ECO:0000256" key="2">
    <source>
        <dbReference type="ARBA" id="ARBA00004799"/>
    </source>
</evidence>
<evidence type="ECO:0000256" key="8">
    <source>
        <dbReference type="ARBA" id="ARBA00019357"/>
    </source>
</evidence>
<evidence type="ECO:0000256" key="18">
    <source>
        <dbReference type="PIRNR" id="PIRNR001563"/>
    </source>
</evidence>
<dbReference type="EC" id="6.3.2.12" evidence="6"/>
<dbReference type="InterPro" id="IPR004101">
    <property type="entry name" value="Mur_ligase_C"/>
</dbReference>
<comment type="cofactor">
    <cofactor evidence="1">
        <name>Mg(2+)</name>
        <dbReference type="ChEBI" id="CHEBI:18420"/>
    </cofactor>
</comment>